<protein>
    <recommendedName>
        <fullName evidence="4">Antitoxin</fullName>
    </recommendedName>
</protein>
<dbReference type="InterPro" id="IPR036165">
    <property type="entry name" value="YefM-like_sf"/>
</dbReference>
<evidence type="ECO:0008006" key="4">
    <source>
        <dbReference type="Google" id="ProtNLM"/>
    </source>
</evidence>
<sequence length="91" mass="10402">MIQQLINDEKFTNIQKAQAGLTRLLANAEKSSSFYTVLKNDKPLGTLVPRKMWESLLEDLEALSSPYYRAFIAQSRKSKRVSADRVRNLAK</sequence>
<proteinExistence type="inferred from homology"/>
<dbReference type="EMBL" id="MFJL01000024">
    <property type="protein sequence ID" value="OGG15521.1"/>
    <property type="molecule type" value="Genomic_DNA"/>
</dbReference>
<comment type="similarity">
    <text evidence="1">Belongs to the phD/YefM antitoxin family.</text>
</comment>
<dbReference type="SUPFAM" id="SSF143120">
    <property type="entry name" value="YefM-like"/>
    <property type="match status" value="1"/>
</dbReference>
<reference evidence="2 3" key="1">
    <citation type="journal article" date="2016" name="Nat. Commun.">
        <title>Thousands of microbial genomes shed light on interconnected biogeochemical processes in an aquifer system.</title>
        <authorList>
            <person name="Anantharaman K."/>
            <person name="Brown C.T."/>
            <person name="Hug L.A."/>
            <person name="Sharon I."/>
            <person name="Castelle C.J."/>
            <person name="Probst A.J."/>
            <person name="Thomas B.C."/>
            <person name="Singh A."/>
            <person name="Wilkins M.J."/>
            <person name="Karaoz U."/>
            <person name="Brodie E.L."/>
            <person name="Williams K.H."/>
            <person name="Hubbard S.S."/>
            <person name="Banfield J.F."/>
        </authorList>
    </citation>
    <scope>NUCLEOTIDE SEQUENCE [LARGE SCALE GENOMIC DNA]</scope>
</reference>
<evidence type="ECO:0000313" key="3">
    <source>
        <dbReference type="Proteomes" id="UP000176923"/>
    </source>
</evidence>
<name>A0A1F5ZSY2_9BACT</name>
<dbReference type="Proteomes" id="UP000176923">
    <property type="component" value="Unassembled WGS sequence"/>
</dbReference>
<dbReference type="STRING" id="1798382.A3D77_06790"/>
<dbReference type="AlphaFoldDB" id="A0A1F5ZSY2"/>
<gene>
    <name evidence="2" type="ORF">A3D77_06790</name>
</gene>
<evidence type="ECO:0000313" key="2">
    <source>
        <dbReference type="EMBL" id="OGG15521.1"/>
    </source>
</evidence>
<organism evidence="2 3">
    <name type="scientific">Candidatus Gottesmanbacteria bacterium RIFCSPHIGHO2_02_FULL_39_11</name>
    <dbReference type="NCBI Taxonomy" id="1798382"/>
    <lineage>
        <taxon>Bacteria</taxon>
        <taxon>Candidatus Gottesmaniibacteriota</taxon>
    </lineage>
</organism>
<evidence type="ECO:0000256" key="1">
    <source>
        <dbReference type="ARBA" id="ARBA00009981"/>
    </source>
</evidence>
<accession>A0A1F5ZSY2</accession>
<comment type="caution">
    <text evidence="2">The sequence shown here is derived from an EMBL/GenBank/DDBJ whole genome shotgun (WGS) entry which is preliminary data.</text>
</comment>